<sequence length="250" mass="24966">MPLAASAGSSCGGQSAWTHCEVSNTGSQIDVGGTANQPGSGGGSENGGAGGSPGQGGSSGNTGAGSSGNAAPAEECPIVGCRGGYSVVTYPDVTIDDLASFVPARPSLGGEPAGFGVVRTPTNIIAAASTHTLTGPLLGWDVTVRFRPAGYVFDYGDGSSARATTGGATWASLGLPQFSPTSTSHVYRERGTYTVSLTLQYAAEVDFGSGWRPVPGYVNAPAPPYTLEVLEVRTALVDRTCAENPSGPGC</sequence>
<keyword evidence="4" id="KW-1185">Reference proteome</keyword>
<dbReference type="SUPFAM" id="SSF49299">
    <property type="entry name" value="PKD domain"/>
    <property type="match status" value="1"/>
</dbReference>
<name>A0ABU7V4L3_9MICO</name>
<dbReference type="PROSITE" id="PS50093">
    <property type="entry name" value="PKD"/>
    <property type="match status" value="1"/>
</dbReference>
<dbReference type="InterPro" id="IPR035986">
    <property type="entry name" value="PKD_dom_sf"/>
</dbReference>
<dbReference type="InterPro" id="IPR000601">
    <property type="entry name" value="PKD_dom"/>
</dbReference>
<organism evidence="3 4">
    <name type="scientific">Microbacterium schleiferi</name>
    <dbReference type="NCBI Taxonomy" id="69362"/>
    <lineage>
        <taxon>Bacteria</taxon>
        <taxon>Bacillati</taxon>
        <taxon>Actinomycetota</taxon>
        <taxon>Actinomycetes</taxon>
        <taxon>Micrococcales</taxon>
        <taxon>Microbacteriaceae</taxon>
        <taxon>Microbacterium</taxon>
    </lineage>
</organism>
<comment type="caution">
    <text evidence="3">The sequence shown here is derived from an EMBL/GenBank/DDBJ whole genome shotgun (WGS) entry which is preliminary data.</text>
</comment>
<accession>A0ABU7V4L3</accession>
<reference evidence="3 4" key="1">
    <citation type="submission" date="2024-01" db="EMBL/GenBank/DDBJ databases">
        <title>the genome sequence of strain Microbacterium schleiferi NBRC 15075.</title>
        <authorList>
            <person name="Ding Y."/>
            <person name="Zhang G."/>
        </authorList>
    </citation>
    <scope>NUCLEOTIDE SEQUENCE [LARGE SCALE GENOMIC DNA]</scope>
    <source>
        <strain evidence="3 4">NBRC 15075</strain>
    </source>
</reference>
<gene>
    <name evidence="3" type="ORF">V2V91_05680</name>
</gene>
<dbReference type="Gene3D" id="2.60.40.10">
    <property type="entry name" value="Immunoglobulins"/>
    <property type="match status" value="1"/>
</dbReference>
<dbReference type="EMBL" id="JAZHOV010000003">
    <property type="protein sequence ID" value="MEF2254627.1"/>
    <property type="molecule type" value="Genomic_DNA"/>
</dbReference>
<evidence type="ECO:0000313" key="4">
    <source>
        <dbReference type="Proteomes" id="UP001351900"/>
    </source>
</evidence>
<feature type="region of interest" description="Disordered" evidence="1">
    <location>
        <begin position="28"/>
        <end position="71"/>
    </location>
</feature>
<feature type="compositionally biased region" description="Gly residues" evidence="1">
    <location>
        <begin position="39"/>
        <end position="66"/>
    </location>
</feature>
<evidence type="ECO:0000313" key="3">
    <source>
        <dbReference type="EMBL" id="MEF2254627.1"/>
    </source>
</evidence>
<feature type="domain" description="PKD" evidence="2">
    <location>
        <begin position="148"/>
        <end position="199"/>
    </location>
</feature>
<evidence type="ECO:0000259" key="2">
    <source>
        <dbReference type="PROSITE" id="PS50093"/>
    </source>
</evidence>
<evidence type="ECO:0000256" key="1">
    <source>
        <dbReference type="SAM" id="MobiDB-lite"/>
    </source>
</evidence>
<proteinExistence type="predicted"/>
<dbReference type="Proteomes" id="UP001351900">
    <property type="component" value="Unassembled WGS sequence"/>
</dbReference>
<protein>
    <recommendedName>
        <fullName evidence="2">PKD domain-containing protein</fullName>
    </recommendedName>
</protein>
<dbReference type="RefSeq" id="WP_344678488.1">
    <property type="nucleotide sequence ID" value="NZ_BAAAUO010000004.1"/>
</dbReference>
<dbReference type="InterPro" id="IPR013783">
    <property type="entry name" value="Ig-like_fold"/>
</dbReference>